<dbReference type="Proteomes" id="UP000183529">
    <property type="component" value="Unassembled WGS sequence"/>
</dbReference>
<dbReference type="AlphaFoldDB" id="A0AAQ1GMJ6"/>
<protein>
    <submittedName>
        <fullName evidence="2">Uncharacterized protein</fullName>
    </submittedName>
</protein>
<comment type="caution">
    <text evidence="2">The sequence shown here is derived from an EMBL/GenBank/DDBJ whole genome shotgun (WGS) entry which is preliminary data.</text>
</comment>
<evidence type="ECO:0000313" key="3">
    <source>
        <dbReference type="Proteomes" id="UP000183529"/>
    </source>
</evidence>
<keyword evidence="4" id="KW-1185">Reference proteome</keyword>
<name>A0AAQ1GMJ6_9BURK</name>
<evidence type="ECO:0000313" key="2">
    <source>
        <dbReference type="EMBL" id="SEK13077.1"/>
    </source>
</evidence>
<evidence type="ECO:0000313" key="4">
    <source>
        <dbReference type="Proteomes" id="UP000247515"/>
    </source>
</evidence>
<organism evidence="2 3">
    <name type="scientific">Paraburkholderia tropica</name>
    <dbReference type="NCBI Taxonomy" id="92647"/>
    <lineage>
        <taxon>Bacteria</taxon>
        <taxon>Pseudomonadati</taxon>
        <taxon>Pseudomonadota</taxon>
        <taxon>Betaproteobacteria</taxon>
        <taxon>Burkholderiales</taxon>
        <taxon>Burkholderiaceae</taxon>
        <taxon>Paraburkholderia</taxon>
    </lineage>
</organism>
<reference evidence="2 3" key="1">
    <citation type="submission" date="2016-10" db="EMBL/GenBank/DDBJ databases">
        <authorList>
            <person name="Varghese N."/>
            <person name="Submissions S."/>
        </authorList>
    </citation>
    <scope>NUCLEOTIDE SEQUENCE [LARGE SCALE GENOMIC DNA]</scope>
    <source>
        <strain evidence="2 3">LMG 22274</strain>
    </source>
</reference>
<dbReference type="EMBL" id="QJJV01000044">
    <property type="protein sequence ID" value="PXX05040.1"/>
    <property type="molecule type" value="Genomic_DNA"/>
</dbReference>
<reference evidence="1 4" key="2">
    <citation type="submission" date="2018-05" db="EMBL/GenBank/DDBJ databases">
        <title>Genomic Encyclopedia of Type Strains, Phase IV (KMG-V): Genome sequencing to study the core and pangenomes of soil and plant-associated prokaryotes.</title>
        <authorList>
            <person name="Whitman W."/>
        </authorList>
    </citation>
    <scope>NUCLEOTIDE SEQUENCE [LARGE SCALE GENOMIC DNA]</scope>
    <source>
        <strain evidence="1 4">SIr-6563</strain>
    </source>
</reference>
<sequence>MGFGLFVLAVTAVFSGVAMVMNHNGRKADRERRGH</sequence>
<gene>
    <name evidence="1" type="ORF">C7400_1446</name>
    <name evidence="2" type="ORF">SAMN05216550_12378</name>
</gene>
<dbReference type="EMBL" id="FNZM01000023">
    <property type="protein sequence ID" value="SEK13077.1"/>
    <property type="molecule type" value="Genomic_DNA"/>
</dbReference>
<evidence type="ECO:0000313" key="1">
    <source>
        <dbReference type="EMBL" id="PXX05040.1"/>
    </source>
</evidence>
<dbReference type="Proteomes" id="UP000247515">
    <property type="component" value="Unassembled WGS sequence"/>
</dbReference>
<proteinExistence type="predicted"/>
<accession>A0AAQ1GMJ6</accession>